<feature type="domain" description="USP" evidence="10">
    <location>
        <begin position="697"/>
        <end position="1073"/>
    </location>
</feature>
<feature type="compositionally biased region" description="Polar residues" evidence="8">
    <location>
        <begin position="150"/>
        <end position="162"/>
    </location>
</feature>
<keyword evidence="12" id="KW-1185">Reference proteome</keyword>
<evidence type="ECO:0000259" key="9">
    <source>
        <dbReference type="PROSITE" id="PS50206"/>
    </source>
</evidence>
<feature type="compositionally biased region" description="Polar residues" evidence="8">
    <location>
        <begin position="561"/>
        <end position="574"/>
    </location>
</feature>
<gene>
    <name evidence="11" type="ORF">IFR04_013858</name>
</gene>
<evidence type="ECO:0000256" key="8">
    <source>
        <dbReference type="SAM" id="MobiDB-lite"/>
    </source>
</evidence>
<dbReference type="GO" id="GO:0004843">
    <property type="term" value="F:cysteine-type deubiquitinase activity"/>
    <property type="evidence" value="ECO:0007669"/>
    <property type="project" value="UniProtKB-EC"/>
</dbReference>
<comment type="catalytic activity">
    <reaction evidence="1">
        <text>Thiol-dependent hydrolysis of ester, thioester, amide, peptide and isopeptide bonds formed by the C-terminal Gly of ubiquitin (a 76-residue protein attached to proteins as an intracellular targeting signal).</text>
        <dbReference type="EC" id="3.4.19.12"/>
    </reaction>
</comment>
<feature type="compositionally biased region" description="Polar residues" evidence="8">
    <location>
        <begin position="213"/>
        <end position="222"/>
    </location>
</feature>
<dbReference type="PROSITE" id="PS50206">
    <property type="entry name" value="RHODANESE_3"/>
    <property type="match status" value="1"/>
</dbReference>
<dbReference type="PROSITE" id="PS50235">
    <property type="entry name" value="USP_3"/>
    <property type="match status" value="1"/>
</dbReference>
<evidence type="ECO:0000256" key="3">
    <source>
        <dbReference type="ARBA" id="ARBA00012759"/>
    </source>
</evidence>
<name>A0A8H7T0L2_9HELO</name>
<feature type="region of interest" description="Disordered" evidence="8">
    <location>
        <begin position="334"/>
        <end position="388"/>
    </location>
</feature>
<dbReference type="Gene3D" id="3.40.250.10">
    <property type="entry name" value="Rhodanese-like domain"/>
    <property type="match status" value="1"/>
</dbReference>
<evidence type="ECO:0000256" key="1">
    <source>
        <dbReference type="ARBA" id="ARBA00000707"/>
    </source>
</evidence>
<keyword evidence="6" id="KW-0378">Hydrolase</keyword>
<dbReference type="InterPro" id="IPR038765">
    <property type="entry name" value="Papain-like_cys_pep_sf"/>
</dbReference>
<dbReference type="AlphaFoldDB" id="A0A8H7T0L2"/>
<evidence type="ECO:0000256" key="6">
    <source>
        <dbReference type="ARBA" id="ARBA00022801"/>
    </source>
</evidence>
<feature type="compositionally biased region" description="Polar residues" evidence="8">
    <location>
        <begin position="259"/>
        <end position="275"/>
    </location>
</feature>
<comment type="similarity">
    <text evidence="2">Belongs to the peptidase C19 family.</text>
</comment>
<dbReference type="GO" id="GO:0006508">
    <property type="term" value="P:proteolysis"/>
    <property type="evidence" value="ECO:0007669"/>
    <property type="project" value="UniProtKB-KW"/>
</dbReference>
<keyword evidence="7" id="KW-0788">Thiol protease</keyword>
<organism evidence="11 12">
    <name type="scientific">Cadophora malorum</name>
    <dbReference type="NCBI Taxonomy" id="108018"/>
    <lineage>
        <taxon>Eukaryota</taxon>
        <taxon>Fungi</taxon>
        <taxon>Dikarya</taxon>
        <taxon>Ascomycota</taxon>
        <taxon>Pezizomycotina</taxon>
        <taxon>Leotiomycetes</taxon>
        <taxon>Helotiales</taxon>
        <taxon>Ploettnerulaceae</taxon>
        <taxon>Cadophora</taxon>
    </lineage>
</organism>
<dbReference type="PANTHER" id="PTHR21646">
    <property type="entry name" value="UBIQUITIN CARBOXYL-TERMINAL HYDROLASE"/>
    <property type="match status" value="1"/>
</dbReference>
<sequence>MSPVASGGPPHTRASSVNGGPVKMAYGSKGAGTDGLKAVNRVFPHLDDLVAVEPAGEMLHWPMRRILQEGELLAKQADTHLDFRRPDVALQEYIKATTIAVDYIPRHKDFPSLQADRGELHRMHVGLNKRINSQHSKFAEVKEIIKENNARSGVQPTSSKPKSQVENHEPATNGHSRTQSVPSEPANGTSASSNRKKPPPVQPKPDALHGNAIQPSGSSSGQADLAARFARLRTPEPIAPVQQDPRIKTQPIIIPGNVPNPQSLSQNTNGSTVRTTGPREFPSVPKAIPRHIKMPLDVQIPSMPREPDAIYSPASGVENSSAVNLPSSIRASSYQMNGRKNSAPPVSRVGPTPDVNESRKDYFSPAHTMSNGDHETKPLKRQAPDLPSGTSITAEDLYEYLRQPISILIVDLRTREEFESGHIMAQSIICVEPMTLRTGVSGEQLGDSLVIVSDAEQALYERRAEFDLVVFHDQSSKSVSPTGSFARDSNSILRDFSAAVYDYGYEKKLKRRPMLLVGGLDAWVDLLGPNSLKATNKAAPSTTTSNRSLGRFSRGFDAQRNGLNRANTRTSRPLTQEEEAKWDLAMSQEPAPASPSAEHPSEEFVYARTLEGFLNKYPEMPVIQESMVSETPPRPTEPKLDKLEDSIPRLPTRPAPALPRTRSSGISDRGSGTNTSYTSPISGTSSITQLRVSPGLTGLQNGSFFCYMNSAIQALSATPFLRNYLMDFNYPHTLKVPRRAGETTEPPQLMTRFLGNLIAHMWGGQYDFLCPTTLRDYTMSIRFKEAGSESSRRECYGGPDKQHDTSEFLLWFTDILDDELNPGRDIVNNIAQGEIPATQIPRFKRIPLVQASMESLQYLRAGRLSIISQRMDSQECNQTICKTCGDVTRTWNSFRQLTVPLPDSRAHTLQQLLDTQYGTGSADLRTAIDCDSLKCRGAKRDKDLTRYLTRLPDYLVITIGRFLSLGSGRNNAEITFPETGIDLTKYFCPTEGVPPNALDREHRGPFRYDVYAVQQHRGTLSGGHYWTVARSPDLPRNKNGAGEWHEFNDKNVNPCTFAKTQDSSTYMIYLVRQGTPMRRG</sequence>
<dbReference type="SUPFAM" id="SSF52821">
    <property type="entry name" value="Rhodanese/Cell cycle control phosphatase"/>
    <property type="match status" value="1"/>
</dbReference>
<feature type="compositionally biased region" description="Polar residues" evidence="8">
    <location>
        <begin position="534"/>
        <end position="548"/>
    </location>
</feature>
<evidence type="ECO:0000313" key="12">
    <source>
        <dbReference type="Proteomes" id="UP000664132"/>
    </source>
</evidence>
<feature type="compositionally biased region" description="Polar residues" evidence="8">
    <location>
        <begin position="173"/>
        <end position="193"/>
    </location>
</feature>
<evidence type="ECO:0000259" key="10">
    <source>
        <dbReference type="PROSITE" id="PS50235"/>
    </source>
</evidence>
<proteinExistence type="inferred from homology"/>
<dbReference type="InterPro" id="IPR028889">
    <property type="entry name" value="USP"/>
</dbReference>
<accession>A0A8H7T0L2</accession>
<dbReference type="Proteomes" id="UP000664132">
    <property type="component" value="Unassembled WGS sequence"/>
</dbReference>
<feature type="compositionally biased region" description="Basic and acidic residues" evidence="8">
    <location>
        <begin position="636"/>
        <end position="647"/>
    </location>
</feature>
<feature type="compositionally biased region" description="Polar residues" evidence="8">
    <location>
        <begin position="663"/>
        <end position="684"/>
    </location>
</feature>
<dbReference type="EC" id="3.4.19.12" evidence="3"/>
<feature type="domain" description="Rhodanese" evidence="9">
    <location>
        <begin position="403"/>
        <end position="532"/>
    </location>
</feature>
<dbReference type="PANTHER" id="PTHR21646:SF24">
    <property type="entry name" value="UBIQUITIN CARBOXYL-TERMINAL HYDROLASE"/>
    <property type="match status" value="1"/>
</dbReference>
<dbReference type="InterPro" id="IPR001763">
    <property type="entry name" value="Rhodanese-like_dom"/>
</dbReference>
<dbReference type="GO" id="GO:0016579">
    <property type="term" value="P:protein deubiquitination"/>
    <property type="evidence" value="ECO:0007669"/>
    <property type="project" value="InterPro"/>
</dbReference>
<evidence type="ECO:0000256" key="4">
    <source>
        <dbReference type="ARBA" id="ARBA00022670"/>
    </source>
</evidence>
<keyword evidence="5" id="KW-0833">Ubl conjugation pathway</keyword>
<dbReference type="Pfam" id="PF00443">
    <property type="entry name" value="UCH"/>
    <property type="match status" value="1"/>
</dbReference>
<evidence type="ECO:0000256" key="7">
    <source>
        <dbReference type="ARBA" id="ARBA00022807"/>
    </source>
</evidence>
<protein>
    <recommendedName>
        <fullName evidence="3">ubiquitinyl hydrolase 1</fullName>
        <ecNumber evidence="3">3.4.19.12</ecNumber>
    </recommendedName>
</protein>
<dbReference type="SUPFAM" id="SSF54001">
    <property type="entry name" value="Cysteine proteinases"/>
    <property type="match status" value="1"/>
</dbReference>
<feature type="region of interest" description="Disordered" evidence="8">
    <location>
        <begin position="1"/>
        <end position="30"/>
    </location>
</feature>
<keyword evidence="4" id="KW-0645">Protease</keyword>
<evidence type="ECO:0000256" key="2">
    <source>
        <dbReference type="ARBA" id="ARBA00009085"/>
    </source>
</evidence>
<reference evidence="11" key="1">
    <citation type="submission" date="2021-02" db="EMBL/GenBank/DDBJ databases">
        <title>Genome sequence Cadophora malorum strain M34.</title>
        <authorList>
            <person name="Stefanovic E."/>
            <person name="Vu D."/>
            <person name="Scully C."/>
            <person name="Dijksterhuis J."/>
            <person name="Roader J."/>
            <person name="Houbraken J."/>
        </authorList>
    </citation>
    <scope>NUCLEOTIDE SEQUENCE</scope>
    <source>
        <strain evidence="11">M34</strain>
    </source>
</reference>
<feature type="region of interest" description="Disordered" evidence="8">
    <location>
        <begin position="256"/>
        <end position="285"/>
    </location>
</feature>
<dbReference type="OrthoDB" id="292964at2759"/>
<feature type="region of interest" description="Disordered" evidence="8">
    <location>
        <begin position="534"/>
        <end position="577"/>
    </location>
</feature>
<dbReference type="Gene3D" id="3.90.70.10">
    <property type="entry name" value="Cysteine proteinases"/>
    <property type="match status" value="1"/>
</dbReference>
<dbReference type="InterPro" id="IPR001394">
    <property type="entry name" value="Peptidase_C19_UCH"/>
</dbReference>
<comment type="caution">
    <text evidence="11">The sequence shown here is derived from an EMBL/GenBank/DDBJ whole genome shotgun (WGS) entry which is preliminary data.</text>
</comment>
<dbReference type="EMBL" id="JAFJYH010000339">
    <property type="protein sequence ID" value="KAG4412999.1"/>
    <property type="molecule type" value="Genomic_DNA"/>
</dbReference>
<feature type="region of interest" description="Disordered" evidence="8">
    <location>
        <begin position="626"/>
        <end position="684"/>
    </location>
</feature>
<evidence type="ECO:0000313" key="11">
    <source>
        <dbReference type="EMBL" id="KAG4412999.1"/>
    </source>
</evidence>
<dbReference type="InterPro" id="IPR050185">
    <property type="entry name" value="Ub_carboxyl-term_hydrolase"/>
</dbReference>
<dbReference type="InterPro" id="IPR036873">
    <property type="entry name" value="Rhodanese-like_dom_sf"/>
</dbReference>
<dbReference type="SMART" id="SM00450">
    <property type="entry name" value="RHOD"/>
    <property type="match status" value="1"/>
</dbReference>
<evidence type="ECO:0000256" key="5">
    <source>
        <dbReference type="ARBA" id="ARBA00022786"/>
    </source>
</evidence>
<feature type="region of interest" description="Disordered" evidence="8">
    <location>
        <begin position="146"/>
        <end position="223"/>
    </location>
</feature>